<accession>A0ABY7DYS6</accession>
<dbReference type="Proteomes" id="UP001164746">
    <property type="component" value="Chromosome 4"/>
</dbReference>
<feature type="region of interest" description="Disordered" evidence="1">
    <location>
        <begin position="1"/>
        <end position="43"/>
    </location>
</feature>
<proteinExistence type="predicted"/>
<dbReference type="EMBL" id="CP111015">
    <property type="protein sequence ID" value="WAR02069.1"/>
    <property type="molecule type" value="Genomic_DNA"/>
</dbReference>
<protein>
    <submittedName>
        <fullName evidence="2">Uncharacterized protein</fullName>
    </submittedName>
</protein>
<evidence type="ECO:0000256" key="1">
    <source>
        <dbReference type="SAM" id="MobiDB-lite"/>
    </source>
</evidence>
<name>A0ABY7DYS6_MYAAR</name>
<evidence type="ECO:0000313" key="3">
    <source>
        <dbReference type="Proteomes" id="UP001164746"/>
    </source>
</evidence>
<evidence type="ECO:0000313" key="2">
    <source>
        <dbReference type="EMBL" id="WAR02069.1"/>
    </source>
</evidence>
<gene>
    <name evidence="2" type="ORF">MAR_008627</name>
</gene>
<organism evidence="2 3">
    <name type="scientific">Mya arenaria</name>
    <name type="common">Soft-shell clam</name>
    <dbReference type="NCBI Taxonomy" id="6604"/>
    <lineage>
        <taxon>Eukaryota</taxon>
        <taxon>Metazoa</taxon>
        <taxon>Spiralia</taxon>
        <taxon>Lophotrochozoa</taxon>
        <taxon>Mollusca</taxon>
        <taxon>Bivalvia</taxon>
        <taxon>Autobranchia</taxon>
        <taxon>Heteroconchia</taxon>
        <taxon>Euheterodonta</taxon>
        <taxon>Imparidentia</taxon>
        <taxon>Neoheterodontei</taxon>
        <taxon>Myida</taxon>
        <taxon>Myoidea</taxon>
        <taxon>Myidae</taxon>
        <taxon>Mya</taxon>
    </lineage>
</organism>
<keyword evidence="3" id="KW-1185">Reference proteome</keyword>
<feature type="compositionally biased region" description="Acidic residues" evidence="1">
    <location>
        <begin position="1"/>
        <end position="20"/>
    </location>
</feature>
<sequence>MAEDSLNEPGNIEEESEDLPDGFLSHFKNNGKYNPRESEDVTNKGCPDISTSDEPHDDILRLIQTSLPDVKWRLGVFNVLTECQSEQDVRKSLAFLQRNVSSAIKVSAKGQGTIVPIEENSAPTCLKCSDWMAVMDGLGLEITSPGSTSNIDFVDVTIGESSDLAALVAGHGINEVSRPALEEVESRFPFLLRSLGFRCDKEWSPLKWERPDIREEFDALCIVFHGLFRSLHEMQTII</sequence>
<reference evidence="2" key="1">
    <citation type="submission" date="2022-11" db="EMBL/GenBank/DDBJ databases">
        <title>Centuries of genome instability and evolution in soft-shell clam transmissible cancer (bioRxiv).</title>
        <authorList>
            <person name="Hart S.F.M."/>
            <person name="Yonemitsu M.A."/>
            <person name="Giersch R.M."/>
            <person name="Beal B.F."/>
            <person name="Arriagada G."/>
            <person name="Davis B.W."/>
            <person name="Ostrander E.A."/>
            <person name="Goff S.P."/>
            <person name="Metzger M.J."/>
        </authorList>
    </citation>
    <scope>NUCLEOTIDE SEQUENCE</scope>
    <source>
        <strain evidence="2">MELC-2E11</strain>
        <tissue evidence="2">Siphon/mantle</tissue>
    </source>
</reference>